<evidence type="ECO:0000256" key="1">
    <source>
        <dbReference type="SAM" id="Phobius"/>
    </source>
</evidence>
<sequence length="87" mass="10339">MNEKGISFAIISVLIAVFIALLLFEHNLLAVLVFFGGCIGLFAWRYRRWREINEERERLQWQHTVMEIDQVREQIRRNRAASPRKAP</sequence>
<dbReference type="EMBL" id="JBHSBU010000001">
    <property type="protein sequence ID" value="MFC4160825.1"/>
    <property type="molecule type" value="Genomic_DNA"/>
</dbReference>
<organism evidence="2 3">
    <name type="scientific">Chitinimonas lacunae</name>
    <dbReference type="NCBI Taxonomy" id="1963018"/>
    <lineage>
        <taxon>Bacteria</taxon>
        <taxon>Pseudomonadati</taxon>
        <taxon>Pseudomonadota</taxon>
        <taxon>Betaproteobacteria</taxon>
        <taxon>Neisseriales</taxon>
        <taxon>Chitinibacteraceae</taxon>
        <taxon>Chitinimonas</taxon>
    </lineage>
</organism>
<reference evidence="3" key="1">
    <citation type="journal article" date="2019" name="Int. J. Syst. Evol. Microbiol.">
        <title>The Global Catalogue of Microorganisms (GCM) 10K type strain sequencing project: providing services to taxonomists for standard genome sequencing and annotation.</title>
        <authorList>
            <consortium name="The Broad Institute Genomics Platform"/>
            <consortium name="The Broad Institute Genome Sequencing Center for Infectious Disease"/>
            <person name="Wu L."/>
            <person name="Ma J."/>
        </authorList>
    </citation>
    <scope>NUCLEOTIDE SEQUENCE [LARGE SCALE GENOMIC DNA]</scope>
    <source>
        <strain evidence="3">LMG 29894</strain>
    </source>
</reference>
<evidence type="ECO:0000313" key="3">
    <source>
        <dbReference type="Proteomes" id="UP001595791"/>
    </source>
</evidence>
<proteinExistence type="predicted"/>
<keyword evidence="1" id="KW-1133">Transmembrane helix</keyword>
<keyword evidence="1" id="KW-0472">Membrane</keyword>
<keyword evidence="3" id="KW-1185">Reference proteome</keyword>
<protein>
    <submittedName>
        <fullName evidence="2">Uncharacterized protein</fullName>
    </submittedName>
</protein>
<name>A0ABV8MVF7_9NEIS</name>
<evidence type="ECO:0000313" key="2">
    <source>
        <dbReference type="EMBL" id="MFC4160825.1"/>
    </source>
</evidence>
<comment type="caution">
    <text evidence="2">The sequence shown here is derived from an EMBL/GenBank/DDBJ whole genome shotgun (WGS) entry which is preliminary data.</text>
</comment>
<gene>
    <name evidence="2" type="ORF">ACFOW7_15900</name>
</gene>
<accession>A0ABV8MVF7</accession>
<dbReference type="Proteomes" id="UP001595791">
    <property type="component" value="Unassembled WGS sequence"/>
</dbReference>
<keyword evidence="1" id="KW-0812">Transmembrane</keyword>
<feature type="transmembrane region" description="Helical" evidence="1">
    <location>
        <begin position="29"/>
        <end position="46"/>
    </location>
</feature>
<feature type="transmembrane region" description="Helical" evidence="1">
    <location>
        <begin position="5"/>
        <end position="23"/>
    </location>
</feature>
<dbReference type="RefSeq" id="WP_378166077.1">
    <property type="nucleotide sequence ID" value="NZ_JBHSBU010000001.1"/>
</dbReference>